<protein>
    <submittedName>
        <fullName evidence="2">DSBA oxidoreductase</fullName>
    </submittedName>
</protein>
<dbReference type="GO" id="GO:0016491">
    <property type="term" value="F:oxidoreductase activity"/>
    <property type="evidence" value="ECO:0007669"/>
    <property type="project" value="InterPro"/>
</dbReference>
<dbReference type="SUPFAM" id="SSF52833">
    <property type="entry name" value="Thioredoxin-like"/>
    <property type="match status" value="1"/>
</dbReference>
<name>A0A4V7ICW7_BIBTR</name>
<dbReference type="CDD" id="cd03024">
    <property type="entry name" value="DsbA_FrnE"/>
    <property type="match status" value="1"/>
</dbReference>
<reference evidence="2 3" key="1">
    <citation type="journal article" date="2014" name="Genome Announc.">
        <title>Complete Closed Genome Sequences of Three Bibersteinia trehalosi Nasopharyngeal Isolates from Cattle with Shipping Fever.</title>
        <authorList>
            <person name="Harhay G.P."/>
            <person name="McVey D.S."/>
            <person name="Koren S."/>
            <person name="Phillippy A.M."/>
            <person name="Bono J."/>
            <person name="Harhay D.M."/>
            <person name="Clawson M.L."/>
            <person name="Heaton M.P."/>
            <person name="Chitko-McKown C.G."/>
            <person name="Korlach J."/>
            <person name="Smith T.P."/>
        </authorList>
    </citation>
    <scope>NUCLEOTIDE SEQUENCE [LARGE SCALE GENOMIC DNA]</scope>
    <source>
        <strain evidence="2 3">USDA-ARS-USMARC-188</strain>
    </source>
</reference>
<feature type="domain" description="DSBA-like thioredoxin" evidence="1">
    <location>
        <begin position="3"/>
        <end position="203"/>
    </location>
</feature>
<accession>A0A4V7ICW7</accession>
<evidence type="ECO:0000313" key="3">
    <source>
        <dbReference type="Proteomes" id="UP000019091"/>
    </source>
</evidence>
<evidence type="ECO:0000313" key="2">
    <source>
        <dbReference type="EMBL" id="AHG82836.1"/>
    </source>
</evidence>
<sequence length="224" mass="24975">MKIEMYSDYACPFCYIGKRYLEQALAEFEEAESVEIEHKAFELYPHAGQTVTNTTQGRIEMKYGKTPAGAMEMIRHIEQLASGAGLAMNYENVQNTNTFNAHRLTKLAESLGKGAEMNERLFHAYFTENLPLASRENLIHFATDIGIPTERVVQMLDTDEFADQVRADEQLARQIGVTAVPFFVIDGKVAVPGSQPPAQFLAILREQFAENHAKPTACGVDGCH</sequence>
<dbReference type="RefSeq" id="WP_025267510.1">
    <property type="nucleotide sequence ID" value="NZ_CP006954.1"/>
</dbReference>
<dbReference type="InterPro" id="IPR001853">
    <property type="entry name" value="DSBA-like_thioredoxin_dom"/>
</dbReference>
<gene>
    <name evidence="2" type="ORF">F542_21280</name>
</gene>
<dbReference type="InterPro" id="IPR036249">
    <property type="entry name" value="Thioredoxin-like_sf"/>
</dbReference>
<evidence type="ECO:0000259" key="1">
    <source>
        <dbReference type="Pfam" id="PF01323"/>
    </source>
</evidence>
<dbReference type="OrthoDB" id="9799122at2"/>
<dbReference type="Gene3D" id="3.40.30.10">
    <property type="entry name" value="Glutaredoxin"/>
    <property type="match status" value="1"/>
</dbReference>
<dbReference type="Proteomes" id="UP000019091">
    <property type="component" value="Chromosome"/>
</dbReference>
<dbReference type="PANTHER" id="PTHR13887:SF41">
    <property type="entry name" value="THIOREDOXIN SUPERFAMILY PROTEIN"/>
    <property type="match status" value="1"/>
</dbReference>
<dbReference type="Pfam" id="PF01323">
    <property type="entry name" value="DSBA"/>
    <property type="match status" value="1"/>
</dbReference>
<dbReference type="PANTHER" id="PTHR13887">
    <property type="entry name" value="GLUTATHIONE S-TRANSFERASE KAPPA"/>
    <property type="match status" value="1"/>
</dbReference>
<proteinExistence type="predicted"/>
<dbReference type="EMBL" id="CP006954">
    <property type="protein sequence ID" value="AHG82836.1"/>
    <property type="molecule type" value="Genomic_DNA"/>
</dbReference>
<dbReference type="KEGG" id="btre:F542_21280"/>
<organism evidence="2 3">
    <name type="scientific">Bibersteinia trehalosi USDA-ARS-USMARC-188</name>
    <dbReference type="NCBI Taxonomy" id="1263829"/>
    <lineage>
        <taxon>Bacteria</taxon>
        <taxon>Pseudomonadati</taxon>
        <taxon>Pseudomonadota</taxon>
        <taxon>Gammaproteobacteria</taxon>
        <taxon>Pasteurellales</taxon>
        <taxon>Pasteurellaceae</taxon>
        <taxon>Bibersteinia</taxon>
    </lineage>
</organism>
<dbReference type="AlphaFoldDB" id="A0A4V7ICW7"/>